<evidence type="ECO:0000313" key="3">
    <source>
        <dbReference type="Proteomes" id="UP000502005"/>
    </source>
</evidence>
<sequence>MTISKSGSRDFIQGPQENFTGRVWVDPLLMPVAPQRTSASVVTFEPGARSAWHTHPLGQTLVVTAGTGWVQEWGKEKKTIHAGDVVSCPPGVRHWHGATSTTSVSHIAIQETSNEGTNVNWLEKVGDEQYLQ</sequence>
<gene>
    <name evidence="2" type="ORF">CUN67_26810</name>
</gene>
<evidence type="ECO:0000313" key="2">
    <source>
        <dbReference type="EMBL" id="QGY33278.1"/>
    </source>
</evidence>
<geneLocation type="plasmid" evidence="3">
    <name>pne1b</name>
</geneLocation>
<dbReference type="PANTHER" id="PTHR43698">
    <property type="entry name" value="RIBD C-TERMINAL DOMAIN CONTAINING PROTEIN"/>
    <property type="match status" value="1"/>
</dbReference>
<dbReference type="InterPro" id="IPR014710">
    <property type="entry name" value="RmlC-like_jellyroll"/>
</dbReference>
<evidence type="ECO:0000259" key="1">
    <source>
        <dbReference type="Pfam" id="PF07883"/>
    </source>
</evidence>
<dbReference type="PANTHER" id="PTHR43698:SF1">
    <property type="entry name" value="BLL4564 PROTEIN"/>
    <property type="match status" value="1"/>
</dbReference>
<protein>
    <submittedName>
        <fullName evidence="2">Cupin domain-containing protein</fullName>
    </submittedName>
</protein>
<keyword evidence="2" id="KW-0614">Plasmid</keyword>
<dbReference type="Proteomes" id="UP000502005">
    <property type="component" value="Plasmid pNE1B"/>
</dbReference>
<dbReference type="Gene3D" id="2.60.120.10">
    <property type="entry name" value="Jelly Rolls"/>
    <property type="match status" value="1"/>
</dbReference>
<accession>A0A6B9G7Z1</accession>
<dbReference type="InterPro" id="IPR013096">
    <property type="entry name" value="Cupin_2"/>
</dbReference>
<dbReference type="InterPro" id="IPR011051">
    <property type="entry name" value="RmlC_Cupin_sf"/>
</dbReference>
<dbReference type="SUPFAM" id="SSF51182">
    <property type="entry name" value="RmlC-like cupins"/>
    <property type="match status" value="1"/>
</dbReference>
<dbReference type="CDD" id="cd02233">
    <property type="entry name" value="cupin_HNL-like"/>
    <property type="match status" value="1"/>
</dbReference>
<name>A0A6B9G7Z1_PANCY</name>
<organism evidence="2 3">
    <name type="scientific">Pantoea cypripedii</name>
    <name type="common">Pectobacterium cypripedii</name>
    <name type="synonym">Erwinia cypripedii</name>
    <dbReference type="NCBI Taxonomy" id="55209"/>
    <lineage>
        <taxon>Bacteria</taxon>
        <taxon>Pseudomonadati</taxon>
        <taxon>Pseudomonadota</taxon>
        <taxon>Gammaproteobacteria</taxon>
        <taxon>Enterobacterales</taxon>
        <taxon>Erwiniaceae</taxon>
        <taxon>Pantoea</taxon>
    </lineage>
</organism>
<reference evidence="2 3" key="1">
    <citation type="submission" date="2017-11" db="EMBL/GenBank/DDBJ databases">
        <title>Genome sequence of Pantoea cypripedii NE1.</title>
        <authorList>
            <person name="Nascimento F.X."/>
        </authorList>
    </citation>
    <scope>NUCLEOTIDE SEQUENCE [LARGE SCALE GENOMIC DNA]</scope>
    <source>
        <strain evidence="2 3">NE1</strain>
        <plasmid evidence="3">pne1b</plasmid>
    </source>
</reference>
<proteinExistence type="predicted"/>
<dbReference type="RefSeq" id="WP_208719529.1">
    <property type="nucleotide sequence ID" value="NZ_CP024770.1"/>
</dbReference>
<dbReference type="Pfam" id="PF07883">
    <property type="entry name" value="Cupin_2"/>
    <property type="match status" value="1"/>
</dbReference>
<feature type="domain" description="Cupin type-2" evidence="1">
    <location>
        <begin position="41"/>
        <end position="105"/>
    </location>
</feature>
<dbReference type="AlphaFoldDB" id="A0A6B9G7Z1"/>
<dbReference type="EMBL" id="CP024770">
    <property type="protein sequence ID" value="QGY33278.1"/>
    <property type="molecule type" value="Genomic_DNA"/>
</dbReference>
<dbReference type="InterPro" id="IPR047263">
    <property type="entry name" value="HNL-like_cupin"/>
</dbReference>